<proteinExistence type="predicted"/>
<dbReference type="InterPro" id="IPR013830">
    <property type="entry name" value="SGNH_hydro"/>
</dbReference>
<dbReference type="SUPFAM" id="SSF52266">
    <property type="entry name" value="SGNH hydrolase"/>
    <property type="match status" value="1"/>
</dbReference>
<organism evidence="3 4">
    <name type="scientific">Alicyclobacillus fodiniaquatilis</name>
    <dbReference type="NCBI Taxonomy" id="1661150"/>
    <lineage>
        <taxon>Bacteria</taxon>
        <taxon>Bacillati</taxon>
        <taxon>Bacillota</taxon>
        <taxon>Bacilli</taxon>
        <taxon>Bacillales</taxon>
        <taxon>Alicyclobacillaceae</taxon>
        <taxon>Alicyclobacillus</taxon>
    </lineage>
</organism>
<dbReference type="InterPro" id="IPR036514">
    <property type="entry name" value="SGNH_hydro_sf"/>
</dbReference>
<protein>
    <submittedName>
        <fullName evidence="3">SGNH/GDSL hydrolase family protein</fullName>
    </submittedName>
</protein>
<accession>A0ABW4JH73</accession>
<name>A0ABW4JH73_9BACL</name>
<dbReference type="PANTHER" id="PTHR30383:SF5">
    <property type="entry name" value="SGNH HYDROLASE-TYPE ESTERASE DOMAIN-CONTAINING PROTEIN"/>
    <property type="match status" value="1"/>
</dbReference>
<dbReference type="EMBL" id="JBHUCX010000020">
    <property type="protein sequence ID" value="MFD1674723.1"/>
    <property type="molecule type" value="Genomic_DNA"/>
</dbReference>
<evidence type="ECO:0000259" key="2">
    <source>
        <dbReference type="Pfam" id="PF13472"/>
    </source>
</evidence>
<feature type="domain" description="SGNH hydrolase-type esterase" evidence="2">
    <location>
        <begin position="45"/>
        <end position="251"/>
    </location>
</feature>
<keyword evidence="3" id="KW-0378">Hydrolase</keyword>
<keyword evidence="1" id="KW-0732">Signal</keyword>
<gene>
    <name evidence="3" type="ORF">ACFSB2_08415</name>
</gene>
<reference evidence="4" key="1">
    <citation type="journal article" date="2019" name="Int. J. Syst. Evol. Microbiol.">
        <title>The Global Catalogue of Microorganisms (GCM) 10K type strain sequencing project: providing services to taxonomists for standard genome sequencing and annotation.</title>
        <authorList>
            <consortium name="The Broad Institute Genomics Platform"/>
            <consortium name="The Broad Institute Genome Sequencing Center for Infectious Disease"/>
            <person name="Wu L."/>
            <person name="Ma J."/>
        </authorList>
    </citation>
    <scope>NUCLEOTIDE SEQUENCE [LARGE SCALE GENOMIC DNA]</scope>
    <source>
        <strain evidence="4">CGMCC 1.12286</strain>
    </source>
</reference>
<dbReference type="RefSeq" id="WP_377942577.1">
    <property type="nucleotide sequence ID" value="NZ_JBHUCX010000020.1"/>
</dbReference>
<evidence type="ECO:0000256" key="1">
    <source>
        <dbReference type="SAM" id="SignalP"/>
    </source>
</evidence>
<keyword evidence="4" id="KW-1185">Reference proteome</keyword>
<comment type="caution">
    <text evidence="3">The sequence shown here is derived from an EMBL/GenBank/DDBJ whole genome shotgun (WGS) entry which is preliminary data.</text>
</comment>
<dbReference type="PANTHER" id="PTHR30383">
    <property type="entry name" value="THIOESTERASE 1/PROTEASE 1/LYSOPHOSPHOLIPASE L1"/>
    <property type="match status" value="1"/>
</dbReference>
<feature type="chain" id="PRO_5046282486" evidence="1">
    <location>
        <begin position="31"/>
        <end position="408"/>
    </location>
</feature>
<dbReference type="Proteomes" id="UP001597079">
    <property type="component" value="Unassembled WGS sequence"/>
</dbReference>
<dbReference type="Pfam" id="PF13472">
    <property type="entry name" value="Lipase_GDSL_2"/>
    <property type="match status" value="1"/>
</dbReference>
<sequence length="408" mass="43190">MKIWFGSVAKLAAVALAMTSGMAMAPSAFAATKGSTPPPKQTLVALGDSITFGYNLQDTKNNSIPSSLAYPALIGATDQFNVSNLGIPDMTSGELATVIKQPNFTRAIQGASVVTLDIGSNDLLQWASDNGLLNDATATTAPTLTLAQEAEVFSIIDAFGQNFKQIVAYIRAQTSAPIVAYNLYNPFPSQSPLSAVDEELESYENAAIQQVATASKNVVVADAYDAFNGNQWTYVRLAEEDVHPNATGQAALANIGEQALQSLQSKMKTPKKAAGVTHLLVGNIAQTGGALTGSLNGRSVKLHLPADALNQATEADLTSQAFQPKNLPKNEQFFAEYAVNFASSATLKKAYTLTITDKKIPKKAKVYQMQGNGLKQVKSITVKKGQLSITQKASGDFVILVPKAKKKG</sequence>
<evidence type="ECO:0000313" key="4">
    <source>
        <dbReference type="Proteomes" id="UP001597079"/>
    </source>
</evidence>
<evidence type="ECO:0000313" key="3">
    <source>
        <dbReference type="EMBL" id="MFD1674723.1"/>
    </source>
</evidence>
<feature type="signal peptide" evidence="1">
    <location>
        <begin position="1"/>
        <end position="30"/>
    </location>
</feature>
<dbReference type="InterPro" id="IPR051532">
    <property type="entry name" value="Ester_Hydrolysis_Enzymes"/>
</dbReference>
<dbReference type="GO" id="GO:0016787">
    <property type="term" value="F:hydrolase activity"/>
    <property type="evidence" value="ECO:0007669"/>
    <property type="project" value="UniProtKB-KW"/>
</dbReference>
<dbReference type="Gene3D" id="3.40.50.1110">
    <property type="entry name" value="SGNH hydrolase"/>
    <property type="match status" value="1"/>
</dbReference>